<dbReference type="Proteomes" id="UP001237194">
    <property type="component" value="Unassembled WGS sequence"/>
</dbReference>
<dbReference type="EMBL" id="JARWAF010000011">
    <property type="protein sequence ID" value="MDJ1643620.1"/>
    <property type="molecule type" value="Genomic_DNA"/>
</dbReference>
<dbReference type="PROSITE" id="PS52004">
    <property type="entry name" value="KS3_2"/>
    <property type="match status" value="2"/>
</dbReference>
<reference evidence="6 7" key="1">
    <citation type="submission" date="2023-04" db="EMBL/GenBank/DDBJ databases">
        <title>A novel species of the genus Streptomyces: Streptomyces pakalii sp. nov. isolated from a Mexican soil jungle.</title>
        <authorList>
            <person name="Chavez-Hernandez M.A."/>
            <person name="Ortiz-Alvarez J."/>
            <person name="Villa-Tanaca L."/>
            <person name="Hernandez-Rodriguez C."/>
        </authorList>
    </citation>
    <scope>NUCLEOTIDE SEQUENCE [LARGE SCALE GENOMIC DNA]</scope>
    <source>
        <strain evidence="6 7">ENCB-J15</strain>
    </source>
</reference>
<dbReference type="InterPro" id="IPR016039">
    <property type="entry name" value="Thiolase-like"/>
</dbReference>
<evidence type="ECO:0000259" key="5">
    <source>
        <dbReference type="PROSITE" id="PS52004"/>
    </source>
</evidence>
<dbReference type="PANTHER" id="PTHR43775">
    <property type="entry name" value="FATTY ACID SYNTHASE"/>
    <property type="match status" value="1"/>
</dbReference>
<sequence length="941" mass="98100">MHSVDASCIQQENTGTERTAIIGIAALTPRAVGAEAYWTWVRDKSDGMREPAHWAPGEPVVDVARFGIPPVQARSMARLQLLMLEAADQCLTDAGAGRAGGDDRTDVVVGTCFGLDRQYANALRIAGSGYAREVERAALTLGSPEAAENASQAADELRGLLRRTLGAAPHDRVGEMASTIPARIASAFGLRGRTLAVESADATSFLALAQAIGSLRAGLADRALVVTGQLRESGVLSSLLRSKGLLGPAAHADGLSEGVGALLLKPLAAAEQDGDRIYATIADWHVRHRGRPGAFRHEVSAERHRDTIRAAHRSAGAGTGTVGYVERAGTAADEADDSELAALEAEFVAAAPVFGTVRDRIGRTFAHAGLAAVTTAALALHHRTLPAHRTRSGPVAAASWAPPEDSAPRRAAVTGASFTGTLCHLVLEEHVPRPHTPRHHADRGRTEVARAVPRGAGLPEPIAVIAYGGRFADAENADAYWQLMLDGHDRLRPVPADRLDRELHYAPGALSLNRSYTELGGHAAVPQSPPRGTGIGAERYAAMDAAQRMTLAVAAELFGRRAGRPLTGRGLIALASNLGLAADRQAHVDGSLGELEDRVRELTAFKALSTPEVERLLDTARRTYGRPAGPTPDTLDGALASGSAALLAGVYGLEAVPLAVEAACASSLAALDAAMTALRNGTADYALAGGVELPCSARDMALCSALGLLSHTRITPFDTDADGFTPGDGCALFLLKRQADAERDGDEIVALLTGMGAANDAKSLIAPDVEGQVRAMRQAFAQVPHAPSEVDYLEAHGTGTKVGDRVEIAATGRVYGGPERTRPLEIGSAKGFVGHTFAAAGGAGLLRTLLALRTATLPPNTNLHHPNPALELDTLPAVLGTRAKAWPAAPGRPRRAAVSSFGTGGINYHLLVEELSPVTGGPGRPNALRDDEPKDGTGLPR</sequence>
<evidence type="ECO:0000313" key="7">
    <source>
        <dbReference type="Proteomes" id="UP001237194"/>
    </source>
</evidence>
<dbReference type="Gene3D" id="3.40.47.10">
    <property type="match status" value="2"/>
</dbReference>
<dbReference type="CDD" id="cd00833">
    <property type="entry name" value="PKS"/>
    <property type="match status" value="1"/>
</dbReference>
<evidence type="ECO:0000256" key="2">
    <source>
        <dbReference type="ARBA" id="ARBA00023268"/>
    </source>
</evidence>
<gene>
    <name evidence="6" type="ORF">P5W92_24910</name>
</gene>
<dbReference type="InterPro" id="IPR014031">
    <property type="entry name" value="Ketoacyl_synth_C"/>
</dbReference>
<dbReference type="PANTHER" id="PTHR43775:SF51">
    <property type="entry name" value="INACTIVE PHENOLPHTHIOCEROL SYNTHESIS POLYKETIDE SYNTHASE TYPE I PKS1-RELATED"/>
    <property type="match status" value="1"/>
</dbReference>
<keyword evidence="2" id="KW-0511">Multifunctional enzyme</keyword>
<protein>
    <submittedName>
        <fullName evidence="6">Polyketide synthase</fullName>
    </submittedName>
</protein>
<accession>A0ABT7DCS9</accession>
<dbReference type="InterPro" id="IPR020841">
    <property type="entry name" value="PKS_Beta-ketoAc_synthase_dom"/>
</dbReference>
<feature type="region of interest" description="Disordered" evidence="4">
    <location>
        <begin position="917"/>
        <end position="941"/>
    </location>
</feature>
<comment type="caution">
    <text evidence="6">The sequence shown here is derived from an EMBL/GenBank/DDBJ whole genome shotgun (WGS) entry which is preliminary data.</text>
</comment>
<dbReference type="InterPro" id="IPR014030">
    <property type="entry name" value="Ketoacyl_synth_N"/>
</dbReference>
<name>A0ABT7DCS9_9ACTN</name>
<proteinExistence type="inferred from homology"/>
<dbReference type="InterPro" id="IPR050091">
    <property type="entry name" value="PKS_NRPS_Biosynth_Enz"/>
</dbReference>
<organism evidence="6 7">
    <name type="scientific">Streptomyces pakalii</name>
    <dbReference type="NCBI Taxonomy" id="3036494"/>
    <lineage>
        <taxon>Bacteria</taxon>
        <taxon>Bacillati</taxon>
        <taxon>Actinomycetota</taxon>
        <taxon>Actinomycetes</taxon>
        <taxon>Kitasatosporales</taxon>
        <taxon>Streptomycetaceae</taxon>
        <taxon>Streptomyces</taxon>
    </lineage>
</organism>
<dbReference type="Pfam" id="PF02801">
    <property type="entry name" value="Ketoacyl-synt_C"/>
    <property type="match status" value="2"/>
</dbReference>
<keyword evidence="7" id="KW-1185">Reference proteome</keyword>
<dbReference type="SUPFAM" id="SSF53901">
    <property type="entry name" value="Thiolase-like"/>
    <property type="match status" value="2"/>
</dbReference>
<feature type="domain" description="Ketosynthase family 3 (KS3)" evidence="5">
    <location>
        <begin position="459"/>
        <end position="914"/>
    </location>
</feature>
<comment type="similarity">
    <text evidence="3">Belongs to the thiolase-like superfamily. Beta-ketoacyl-ACP synthases family.</text>
</comment>
<evidence type="ECO:0000313" key="6">
    <source>
        <dbReference type="EMBL" id="MDJ1643620.1"/>
    </source>
</evidence>
<feature type="domain" description="Ketosynthase family 3 (KS3)" evidence="5">
    <location>
        <begin position="16"/>
        <end position="429"/>
    </location>
</feature>
<evidence type="ECO:0000256" key="3">
    <source>
        <dbReference type="RuleBase" id="RU003694"/>
    </source>
</evidence>
<dbReference type="Pfam" id="PF00109">
    <property type="entry name" value="ketoacyl-synt"/>
    <property type="match status" value="2"/>
</dbReference>
<evidence type="ECO:0000256" key="4">
    <source>
        <dbReference type="SAM" id="MobiDB-lite"/>
    </source>
</evidence>
<evidence type="ECO:0000256" key="1">
    <source>
        <dbReference type="ARBA" id="ARBA00022679"/>
    </source>
</evidence>
<feature type="region of interest" description="Disordered" evidence="4">
    <location>
        <begin position="389"/>
        <end position="408"/>
    </location>
</feature>
<keyword evidence="1 3" id="KW-0808">Transferase</keyword>
<dbReference type="SMART" id="SM00825">
    <property type="entry name" value="PKS_KS"/>
    <property type="match status" value="1"/>
</dbReference>